<evidence type="ECO:0000256" key="3">
    <source>
        <dbReference type="ARBA" id="ARBA00023004"/>
    </source>
</evidence>
<reference evidence="5 6" key="1">
    <citation type="submission" date="2016-09" db="EMBL/GenBank/DDBJ databases">
        <title>Alteromonas lipolytica, a new species isolated from sea water.</title>
        <authorList>
            <person name="Wu Y.-H."/>
            <person name="Cheng H."/>
            <person name="Xu X.-W."/>
        </authorList>
    </citation>
    <scope>NUCLEOTIDE SEQUENCE [LARGE SCALE GENOMIC DNA]</scope>
    <source>
        <strain evidence="5 6">JW12</strain>
    </source>
</reference>
<comment type="similarity">
    <text evidence="1">Belongs to the FldB/FldC dehydratase alpha/beta subunit family.</text>
</comment>
<dbReference type="InterPro" id="IPR010327">
    <property type="entry name" value="FldB/FldC_alpha/beta"/>
</dbReference>
<dbReference type="GO" id="GO:0046872">
    <property type="term" value="F:metal ion binding"/>
    <property type="evidence" value="ECO:0007669"/>
    <property type="project" value="UniProtKB-KW"/>
</dbReference>
<proteinExistence type="inferred from homology"/>
<keyword evidence="6" id="KW-1185">Reference proteome</keyword>
<dbReference type="Gene3D" id="3.40.50.11890">
    <property type="match status" value="1"/>
</dbReference>
<name>A0A1E8FDF4_9ALTE</name>
<evidence type="ECO:0000256" key="4">
    <source>
        <dbReference type="ARBA" id="ARBA00023014"/>
    </source>
</evidence>
<organism evidence="5 6">
    <name type="scientific">Alteromonas lipolytica</name>
    <dbReference type="NCBI Taxonomy" id="1856405"/>
    <lineage>
        <taxon>Bacteria</taxon>
        <taxon>Pseudomonadati</taxon>
        <taxon>Pseudomonadota</taxon>
        <taxon>Gammaproteobacteria</taxon>
        <taxon>Alteromonadales</taxon>
        <taxon>Alteromonadaceae</taxon>
        <taxon>Alteromonas/Salinimonas group</taxon>
        <taxon>Alteromonas</taxon>
    </lineage>
</organism>
<comment type="caution">
    <text evidence="5">The sequence shown here is derived from an EMBL/GenBank/DDBJ whole genome shotgun (WGS) entry which is preliminary data.</text>
</comment>
<evidence type="ECO:0000313" key="5">
    <source>
        <dbReference type="EMBL" id="OFI33618.1"/>
    </source>
</evidence>
<protein>
    <recommendedName>
        <fullName evidence="7">2-hydroxyglutaryl-CoA dehydratase</fullName>
    </recommendedName>
</protein>
<keyword evidence="3" id="KW-0408">Iron</keyword>
<dbReference type="Pfam" id="PF06050">
    <property type="entry name" value="HGD-D"/>
    <property type="match status" value="1"/>
</dbReference>
<dbReference type="PANTHER" id="PTHR30548:SF4">
    <property type="entry name" value="SUBUNIT OF OXYGEN-SENSITIVE 2-HYDROXYISOCAPROYL-COA DEHYDRATASE"/>
    <property type="match status" value="1"/>
</dbReference>
<accession>A0A1E8FDF4</accession>
<dbReference type="GO" id="GO:0051536">
    <property type="term" value="F:iron-sulfur cluster binding"/>
    <property type="evidence" value="ECO:0007669"/>
    <property type="project" value="UniProtKB-KW"/>
</dbReference>
<dbReference type="PANTHER" id="PTHR30548">
    <property type="entry name" value="2-HYDROXYGLUTARYL-COA DEHYDRATASE, D-COMPONENT-RELATED"/>
    <property type="match status" value="1"/>
</dbReference>
<evidence type="ECO:0000256" key="2">
    <source>
        <dbReference type="ARBA" id="ARBA00022723"/>
    </source>
</evidence>
<evidence type="ECO:0000256" key="1">
    <source>
        <dbReference type="ARBA" id="ARBA00005806"/>
    </source>
</evidence>
<sequence length="438" mass="49432">MPTKKPAYSQNFARENAAYNREWFKDLQQRVKGGEPFAYVHINVPLEIFRAMGINVVVNQWWSSVVGAKRKTLRYKNMLKERGYRDNMCDYCSSGLASLMETDPEEAPWGGLPKPTVIVSGKGCSAVEKIFDLFSEEYGIPHISVDVAASPISISDVVSDLSENWDKYYDQRQITAYVEQYRDLIAFLEQHTGQVFSYSKFREIMALANEQETYYQKIRDLILQSQPTPLNIADQLPATVIPQWHRGTEWARDRAKLFYDNTKAMVDAGEAACKEEKFRLMWLGVGLWQNLGFYDHFRDNYGAVFSWNEYLALAADGYRVASNGDPLETVAARMVNVMTVVRNDQWYLDQAIAGELDGVVLMGLGSISEGGTCGYSFSRPATTVSLLKRAGIPVCEIQGDPVNPARFDEVGLKAQIGKFIEEEVAPWQAAGRPLNNLK</sequence>
<evidence type="ECO:0008006" key="7">
    <source>
        <dbReference type="Google" id="ProtNLM"/>
    </source>
</evidence>
<dbReference type="Proteomes" id="UP000176037">
    <property type="component" value="Unassembled WGS sequence"/>
</dbReference>
<dbReference type="EMBL" id="MJIC01000015">
    <property type="protein sequence ID" value="OFI33618.1"/>
    <property type="molecule type" value="Genomic_DNA"/>
</dbReference>
<evidence type="ECO:0000313" key="6">
    <source>
        <dbReference type="Proteomes" id="UP000176037"/>
    </source>
</evidence>
<keyword evidence="2" id="KW-0479">Metal-binding</keyword>
<gene>
    <name evidence="5" type="ORF">BFC17_04360</name>
</gene>
<keyword evidence="4" id="KW-0411">Iron-sulfur</keyword>
<dbReference type="STRING" id="1856405.BFC17_04360"/>
<dbReference type="AlphaFoldDB" id="A0A1E8FDF4"/>